<sequence length="275" mass="31181">MYPYFTLEGFTLRGEWKLTLALRHVQARSTTFLVDSCKASMCHAHAAFYFFKAEGIAPPFSVIVRIVSCMISHNLYHYIEVAKAFLSRNSPNLRLDVVSVTAGDLGSPQARSVVRIDDLPVVSFTSVLAVICFRDELRSYPFQEFGTFVHGYSLLIGFLKDEETEHTWKEIGRRGKETETVDGHRVSARVTVSRYVQDRVVSSICQRLGPSVRDQILLNHAWTRQNDARRGILLNACFSILMVSHEFIDLQSSLITSTLAFITDFRSLIHGKKNN</sequence>
<organism evidence="1 2">
    <name type="scientific">Canavalia gladiata</name>
    <name type="common">Sword bean</name>
    <name type="synonym">Dolichos gladiatus</name>
    <dbReference type="NCBI Taxonomy" id="3824"/>
    <lineage>
        <taxon>Eukaryota</taxon>
        <taxon>Viridiplantae</taxon>
        <taxon>Streptophyta</taxon>
        <taxon>Embryophyta</taxon>
        <taxon>Tracheophyta</taxon>
        <taxon>Spermatophyta</taxon>
        <taxon>Magnoliopsida</taxon>
        <taxon>eudicotyledons</taxon>
        <taxon>Gunneridae</taxon>
        <taxon>Pentapetalae</taxon>
        <taxon>rosids</taxon>
        <taxon>fabids</taxon>
        <taxon>Fabales</taxon>
        <taxon>Fabaceae</taxon>
        <taxon>Papilionoideae</taxon>
        <taxon>50 kb inversion clade</taxon>
        <taxon>NPAAA clade</taxon>
        <taxon>indigoferoid/millettioid clade</taxon>
        <taxon>Phaseoleae</taxon>
        <taxon>Canavalia</taxon>
    </lineage>
</organism>
<proteinExistence type="predicted"/>
<dbReference type="EMBL" id="JAYMYQ010000009">
    <property type="protein sequence ID" value="KAK7313704.1"/>
    <property type="molecule type" value="Genomic_DNA"/>
</dbReference>
<dbReference type="Proteomes" id="UP001367508">
    <property type="component" value="Unassembled WGS sequence"/>
</dbReference>
<evidence type="ECO:0000313" key="1">
    <source>
        <dbReference type="EMBL" id="KAK7313704.1"/>
    </source>
</evidence>
<comment type="caution">
    <text evidence="1">The sequence shown here is derived from an EMBL/GenBank/DDBJ whole genome shotgun (WGS) entry which is preliminary data.</text>
</comment>
<gene>
    <name evidence="1" type="ORF">VNO77_38898</name>
</gene>
<accession>A0AAN9KDE7</accession>
<name>A0AAN9KDE7_CANGL</name>
<evidence type="ECO:0000313" key="2">
    <source>
        <dbReference type="Proteomes" id="UP001367508"/>
    </source>
</evidence>
<keyword evidence="2" id="KW-1185">Reference proteome</keyword>
<protein>
    <submittedName>
        <fullName evidence="1">Uncharacterized protein</fullName>
    </submittedName>
</protein>
<dbReference type="AlphaFoldDB" id="A0AAN9KDE7"/>
<reference evidence="1 2" key="1">
    <citation type="submission" date="2024-01" db="EMBL/GenBank/DDBJ databases">
        <title>The genomes of 5 underutilized Papilionoideae crops provide insights into root nodulation and disease resistanc.</title>
        <authorList>
            <person name="Jiang F."/>
        </authorList>
    </citation>
    <scope>NUCLEOTIDE SEQUENCE [LARGE SCALE GENOMIC DNA]</scope>
    <source>
        <strain evidence="1">LVBAO_FW01</strain>
        <tissue evidence="1">Leaves</tissue>
    </source>
</reference>